<dbReference type="SMART" id="SM00487">
    <property type="entry name" value="DEXDc"/>
    <property type="match status" value="1"/>
</dbReference>
<name>A0A6C0CB62_9ZZZZ</name>
<dbReference type="PROSITE" id="PS51192">
    <property type="entry name" value="HELICASE_ATP_BIND_1"/>
    <property type="match status" value="1"/>
</dbReference>
<evidence type="ECO:0000259" key="3">
    <source>
        <dbReference type="PROSITE" id="PS51192"/>
    </source>
</evidence>
<dbReference type="GO" id="GO:0005524">
    <property type="term" value="F:ATP binding"/>
    <property type="evidence" value="ECO:0007669"/>
    <property type="project" value="InterPro"/>
</dbReference>
<dbReference type="Pfam" id="PF00176">
    <property type="entry name" value="SNF2-rel_dom"/>
    <property type="match status" value="1"/>
</dbReference>
<keyword evidence="1" id="KW-0175">Coiled coil</keyword>
<dbReference type="InterPro" id="IPR000330">
    <property type="entry name" value="SNF2_N"/>
</dbReference>
<dbReference type="Gene3D" id="3.40.50.300">
    <property type="entry name" value="P-loop containing nucleotide triphosphate hydrolases"/>
    <property type="match status" value="2"/>
</dbReference>
<evidence type="ECO:0000256" key="2">
    <source>
        <dbReference type="SAM" id="MobiDB-lite"/>
    </source>
</evidence>
<dbReference type="InterPro" id="IPR001650">
    <property type="entry name" value="Helicase_C-like"/>
</dbReference>
<feature type="region of interest" description="Disordered" evidence="2">
    <location>
        <begin position="1"/>
        <end position="23"/>
    </location>
</feature>
<evidence type="ECO:0000313" key="4">
    <source>
        <dbReference type="EMBL" id="QHT01060.1"/>
    </source>
</evidence>
<dbReference type="AlphaFoldDB" id="A0A6C0CB62"/>
<accession>A0A6C0CB62</accession>
<feature type="domain" description="Helicase ATP-binding" evidence="3">
    <location>
        <begin position="92"/>
        <end position="300"/>
    </location>
</feature>
<sequence>MADDIQIGGANSNNNSESEDLDTKMLEDRTYPSPEDPNFQLDMYLKRDFNIHVAGTRKKMDTYAEIKKYRDNICAPREVKYSEQQILLSNFINPDTPYRGVLIYHGTGVGKSGAGIAIAEKFKPQVERYNTQIYVLIPGPLHKTKWLNEIIKFTGETYLKNYYDGTLYINENEQEKIKKNAHNAISQYYRIIPFRSFYNKVSGEKIIERKEVSAGKFKKTYVKTETGEYARDQSIDRIHNLSNTLLIIDEAHGITGNEYGDAIRKIIKSSVNLKIILMTATPMKNKADDIIELLNFIRPQNYQIGRDEIFLGKSVHQIEFKPDGRELLRKYSRGYVSFLRGADPLTFAERVDVGEIPPGLSFTKVIRCQMLDFQLNAYNSVADAEGDSLNKKSESVANFAFPGFIKGKNSGDMIGYYGPSGMNEIKNQLKNNAVAINKKVATTILAEYNIDNSTTLMYLVDNKILGGDFFYEKYLKHFSIKFYTALRNINDVVFGKKGNGLIFIYSNLVKVGVDLFREVLLRNGYLEYSESTGNYNIQKDTRCYYCDFLHGNHAEHTSHGIPQHTFFPATFISITGKTDETFENIQEEQIDMIDNVFNKIENKDGKFIKIILGSKVMNEGFTLHNVKEVHILDVHYNLQKVDQAIGRGIRWCVHYNMMTEDNPYPKVEIYKYVVSLKSGLSSEEDLYKKAEQKYKIVKETERILQEEAIDCPLNRNNNIFIEELEKYKNCGGTDNPCPAICGYMSCNYKCGDKLLNSRYYDPESNVYKKVEKQDLDYSTYDITLARDEIDYAKNKIKELYKLDYVYDLDTILKYVKKSYTQDKQELFDNFYVYQALNDLIPITTNDHNNFVDTVIDKLNRPGYLIYRGKYYIFNQFNEEEDVTMYYRRKYDPIIPNKINIKNYITGIYDINKYSLAYAKNNKSDAKKIMNPQLRYDFESAHEYYENREEFEYVGIIDQVSEKNISFGKEKDEFKIRKKRPKVLVKKREVGVPSYKGSVCGTSKHKQMLEDIAKNLDIDIGDFKKRSEICDMINDKLFNMEKYSTSKQKNKLTYLIIPANHPTIPFPLNLEDRMKHILNDIQNRTKMIVDAEIKTTTPVIAHKIPGIKYVSYVLTFSNAYDKFVDIMTDNGAKKEHGKWVIRVE</sequence>
<organism evidence="4">
    <name type="scientific">viral metagenome</name>
    <dbReference type="NCBI Taxonomy" id="1070528"/>
    <lineage>
        <taxon>unclassified sequences</taxon>
        <taxon>metagenomes</taxon>
        <taxon>organismal metagenomes</taxon>
    </lineage>
</organism>
<proteinExistence type="predicted"/>
<reference evidence="4" key="1">
    <citation type="journal article" date="2020" name="Nature">
        <title>Giant virus diversity and host interactions through global metagenomics.</title>
        <authorList>
            <person name="Schulz F."/>
            <person name="Roux S."/>
            <person name="Paez-Espino D."/>
            <person name="Jungbluth S."/>
            <person name="Walsh D.A."/>
            <person name="Denef V.J."/>
            <person name="McMahon K.D."/>
            <person name="Konstantinidis K.T."/>
            <person name="Eloe-Fadrosh E.A."/>
            <person name="Kyrpides N.C."/>
            <person name="Woyke T."/>
        </authorList>
    </citation>
    <scope>NUCLEOTIDE SEQUENCE</scope>
    <source>
        <strain evidence="4">GVMAG-M-3300020192-26</strain>
    </source>
</reference>
<dbReference type="EMBL" id="MN739363">
    <property type="protein sequence ID" value="QHT01060.1"/>
    <property type="molecule type" value="Genomic_DNA"/>
</dbReference>
<evidence type="ECO:0000256" key="1">
    <source>
        <dbReference type="SAM" id="Coils"/>
    </source>
</evidence>
<feature type="coiled-coil region" evidence="1">
    <location>
        <begin position="680"/>
        <end position="707"/>
    </location>
</feature>
<dbReference type="Pfam" id="PF00271">
    <property type="entry name" value="Helicase_C"/>
    <property type="match status" value="1"/>
</dbReference>
<dbReference type="InterPro" id="IPR027417">
    <property type="entry name" value="P-loop_NTPase"/>
</dbReference>
<dbReference type="SUPFAM" id="SSF52540">
    <property type="entry name" value="P-loop containing nucleoside triphosphate hydrolases"/>
    <property type="match status" value="2"/>
</dbReference>
<protein>
    <recommendedName>
        <fullName evidence="3">Helicase ATP-binding domain-containing protein</fullName>
    </recommendedName>
</protein>
<dbReference type="InterPro" id="IPR014001">
    <property type="entry name" value="Helicase_ATP-bd"/>
</dbReference>